<sequence length="161" mass="17962">MHPGQGNRHRILITEADLDRSVPRPFKIYLNNLESALDERAAVFVRLSLFRGPGTMFSVFPNSTCMILQMLGVKMGVEPCKTIIDLSALPMNPRSVTEFPRSAVSLVCIEYHQLNPTQTIWACSFSDFLHHTTQIRCERCKVTRCQLAAPGVTLTGSAIRG</sequence>
<dbReference type="InParanoid" id="A0A2P6NA22"/>
<dbReference type="AlphaFoldDB" id="A0A2P6NA22"/>
<proteinExistence type="predicted"/>
<accession>A0A2P6NA22</accession>
<comment type="caution">
    <text evidence="1">The sequence shown here is derived from an EMBL/GenBank/DDBJ whole genome shotgun (WGS) entry which is preliminary data.</text>
</comment>
<name>A0A2P6NA22_9EUKA</name>
<keyword evidence="2" id="KW-1185">Reference proteome</keyword>
<protein>
    <submittedName>
        <fullName evidence="1">Uncharacterized protein</fullName>
    </submittedName>
</protein>
<evidence type="ECO:0000313" key="1">
    <source>
        <dbReference type="EMBL" id="PRP80792.1"/>
    </source>
</evidence>
<dbReference type="EMBL" id="MDYQ01000138">
    <property type="protein sequence ID" value="PRP80792.1"/>
    <property type="molecule type" value="Genomic_DNA"/>
</dbReference>
<reference evidence="1 2" key="1">
    <citation type="journal article" date="2018" name="Genome Biol. Evol.">
        <title>Multiple Roots of Fruiting Body Formation in Amoebozoa.</title>
        <authorList>
            <person name="Hillmann F."/>
            <person name="Forbes G."/>
            <person name="Novohradska S."/>
            <person name="Ferling I."/>
            <person name="Riege K."/>
            <person name="Groth M."/>
            <person name="Westermann M."/>
            <person name="Marz M."/>
            <person name="Spaller T."/>
            <person name="Winckler T."/>
            <person name="Schaap P."/>
            <person name="Glockner G."/>
        </authorList>
    </citation>
    <scope>NUCLEOTIDE SEQUENCE [LARGE SCALE GENOMIC DNA]</scope>
    <source>
        <strain evidence="1 2">Jena</strain>
    </source>
</reference>
<dbReference type="Proteomes" id="UP000241769">
    <property type="component" value="Unassembled WGS sequence"/>
</dbReference>
<organism evidence="1 2">
    <name type="scientific">Planoprotostelium fungivorum</name>
    <dbReference type="NCBI Taxonomy" id="1890364"/>
    <lineage>
        <taxon>Eukaryota</taxon>
        <taxon>Amoebozoa</taxon>
        <taxon>Evosea</taxon>
        <taxon>Variosea</taxon>
        <taxon>Cavosteliida</taxon>
        <taxon>Cavosteliaceae</taxon>
        <taxon>Planoprotostelium</taxon>
    </lineage>
</organism>
<evidence type="ECO:0000313" key="2">
    <source>
        <dbReference type="Proteomes" id="UP000241769"/>
    </source>
</evidence>
<gene>
    <name evidence="1" type="ORF">PROFUN_11532</name>
</gene>